<dbReference type="GO" id="GO:0003886">
    <property type="term" value="F:DNA (cytosine-5-)-methyltransferase activity"/>
    <property type="evidence" value="ECO:0007669"/>
    <property type="project" value="UniProtKB-EC"/>
</dbReference>
<keyword evidence="5" id="KW-0680">Restriction system</keyword>
<evidence type="ECO:0000313" key="9">
    <source>
        <dbReference type="Proteomes" id="UP000321567"/>
    </source>
</evidence>
<evidence type="ECO:0000256" key="3">
    <source>
        <dbReference type="ARBA" id="ARBA00022679"/>
    </source>
</evidence>
<dbReference type="Gene3D" id="3.90.120.10">
    <property type="entry name" value="DNA Methylase, subunit A, domain 2"/>
    <property type="match status" value="1"/>
</dbReference>
<dbReference type="PANTHER" id="PTHR46098:SF1">
    <property type="entry name" value="TRNA (CYTOSINE(38)-C(5))-METHYLTRANSFERASE"/>
    <property type="match status" value="1"/>
</dbReference>
<dbReference type="GO" id="GO:0032259">
    <property type="term" value="P:methylation"/>
    <property type="evidence" value="ECO:0007669"/>
    <property type="project" value="UniProtKB-KW"/>
</dbReference>
<evidence type="ECO:0000256" key="4">
    <source>
        <dbReference type="ARBA" id="ARBA00022691"/>
    </source>
</evidence>
<gene>
    <name evidence="8" type="ORF">ROR02_27490</name>
</gene>
<keyword evidence="2 7" id="KW-0489">Methyltransferase</keyword>
<comment type="caution">
    <text evidence="8">The sequence shown here is derived from an EMBL/GenBank/DDBJ whole genome shotgun (WGS) entry which is preliminary data.</text>
</comment>
<evidence type="ECO:0000256" key="6">
    <source>
        <dbReference type="ARBA" id="ARBA00047422"/>
    </source>
</evidence>
<dbReference type="InterPro" id="IPR050750">
    <property type="entry name" value="C5-MTase"/>
</dbReference>
<keyword evidence="3 7" id="KW-0808">Transferase</keyword>
<dbReference type="EMBL" id="BJZO01000092">
    <property type="protein sequence ID" value="GEO82618.1"/>
    <property type="molecule type" value="Genomic_DNA"/>
</dbReference>
<dbReference type="PRINTS" id="PR00105">
    <property type="entry name" value="C5METTRFRASE"/>
</dbReference>
<organism evidence="8 9">
    <name type="scientific">Pararhodospirillum oryzae</name>
    <dbReference type="NCBI Taxonomy" id="478448"/>
    <lineage>
        <taxon>Bacteria</taxon>
        <taxon>Pseudomonadati</taxon>
        <taxon>Pseudomonadota</taxon>
        <taxon>Alphaproteobacteria</taxon>
        <taxon>Rhodospirillales</taxon>
        <taxon>Rhodospirillaceae</taxon>
        <taxon>Pararhodospirillum</taxon>
    </lineage>
</organism>
<dbReference type="InterPro" id="IPR001525">
    <property type="entry name" value="C5_MeTfrase"/>
</dbReference>
<dbReference type="SUPFAM" id="SSF53335">
    <property type="entry name" value="S-adenosyl-L-methionine-dependent methyltransferases"/>
    <property type="match status" value="1"/>
</dbReference>
<dbReference type="Gene3D" id="3.40.50.150">
    <property type="entry name" value="Vaccinia Virus protein VP39"/>
    <property type="match status" value="1"/>
</dbReference>
<feature type="active site" evidence="7">
    <location>
        <position position="85"/>
    </location>
</feature>
<evidence type="ECO:0000256" key="5">
    <source>
        <dbReference type="ARBA" id="ARBA00022747"/>
    </source>
</evidence>
<evidence type="ECO:0000256" key="7">
    <source>
        <dbReference type="PROSITE-ProRule" id="PRU01016"/>
    </source>
</evidence>
<keyword evidence="9" id="KW-1185">Reference proteome</keyword>
<comment type="similarity">
    <text evidence="7">Belongs to the class I-like SAM-binding methyltransferase superfamily. C5-methyltransferase family.</text>
</comment>
<protein>
    <recommendedName>
        <fullName evidence="1">DNA (cytosine-5-)-methyltransferase</fullName>
        <ecNumber evidence="1">2.1.1.37</ecNumber>
    </recommendedName>
</protein>
<keyword evidence="4 7" id="KW-0949">S-adenosyl-L-methionine</keyword>
<dbReference type="InterPro" id="IPR029063">
    <property type="entry name" value="SAM-dependent_MTases_sf"/>
</dbReference>
<dbReference type="RefSeq" id="WP_246135556.1">
    <property type="nucleotide sequence ID" value="NZ_BJZO01000092.1"/>
</dbReference>
<evidence type="ECO:0000313" key="8">
    <source>
        <dbReference type="EMBL" id="GEO82618.1"/>
    </source>
</evidence>
<dbReference type="PANTHER" id="PTHR46098">
    <property type="entry name" value="TRNA (CYTOSINE(38)-C(5))-METHYLTRANSFERASE"/>
    <property type="match status" value="1"/>
</dbReference>
<proteinExistence type="inferred from homology"/>
<dbReference type="EC" id="2.1.1.37" evidence="1"/>
<comment type="catalytic activity">
    <reaction evidence="6">
        <text>a 2'-deoxycytidine in DNA + S-adenosyl-L-methionine = a 5-methyl-2'-deoxycytidine in DNA + S-adenosyl-L-homocysteine + H(+)</text>
        <dbReference type="Rhea" id="RHEA:13681"/>
        <dbReference type="Rhea" id="RHEA-COMP:11369"/>
        <dbReference type="Rhea" id="RHEA-COMP:11370"/>
        <dbReference type="ChEBI" id="CHEBI:15378"/>
        <dbReference type="ChEBI" id="CHEBI:57856"/>
        <dbReference type="ChEBI" id="CHEBI:59789"/>
        <dbReference type="ChEBI" id="CHEBI:85452"/>
        <dbReference type="ChEBI" id="CHEBI:85454"/>
        <dbReference type="EC" id="2.1.1.37"/>
    </reaction>
</comment>
<dbReference type="PROSITE" id="PS51679">
    <property type="entry name" value="SAM_MT_C5"/>
    <property type="match status" value="1"/>
</dbReference>
<accession>A0A512HB07</accession>
<dbReference type="AlphaFoldDB" id="A0A512HB07"/>
<evidence type="ECO:0000256" key="1">
    <source>
        <dbReference type="ARBA" id="ARBA00011975"/>
    </source>
</evidence>
<dbReference type="GO" id="GO:0009307">
    <property type="term" value="P:DNA restriction-modification system"/>
    <property type="evidence" value="ECO:0007669"/>
    <property type="project" value="UniProtKB-KW"/>
</dbReference>
<name>A0A512HB07_9PROT</name>
<evidence type="ECO:0000256" key="2">
    <source>
        <dbReference type="ARBA" id="ARBA00022603"/>
    </source>
</evidence>
<dbReference type="Proteomes" id="UP000321567">
    <property type="component" value="Unassembled WGS sequence"/>
</dbReference>
<reference evidence="8 9" key="1">
    <citation type="submission" date="2019-07" db="EMBL/GenBank/DDBJ databases">
        <title>Whole genome shotgun sequence of Rhodospirillum oryzae NBRC 107573.</title>
        <authorList>
            <person name="Hosoyama A."/>
            <person name="Uohara A."/>
            <person name="Ohji S."/>
            <person name="Ichikawa N."/>
        </authorList>
    </citation>
    <scope>NUCLEOTIDE SEQUENCE [LARGE SCALE GENOMIC DNA]</scope>
    <source>
        <strain evidence="8 9">NBRC 107573</strain>
    </source>
</reference>
<sequence length="333" mass="36893">MTKRGRDVRLRTIDLFCGGGGSSWGAKAAGAEIVRGIDAWDLAARTYESNFGEGRGVTLRMEENTRPAVLGDIGPIDLILASPECTHHTCARGNRPRDEGSRLTANYIINFAEDLKPRWMVLENVIHMRGWQGYEALLGKLRGLGYHVRDQILDAADFGVPQGRRRLFLLCDNVHLPLPVRPIAGGPRTVKEHILLDPTGTWRSRPLVTDKRASGTLERAGRAIQALGRGVPFLIVYYGSDGSGGWQPLDRPIRTLTTLDRFGLVTWQGDTPMLRMLQVPELRRAMGFDDGYVLPHGSRRDRIRLLGNGVCPPVMEAIIRSMTTTNCAFMAAE</sequence>
<dbReference type="Pfam" id="PF00145">
    <property type="entry name" value="DNA_methylase"/>
    <property type="match status" value="2"/>
</dbReference>